<feature type="compositionally biased region" description="Low complexity" evidence="1">
    <location>
        <begin position="711"/>
        <end position="725"/>
    </location>
</feature>
<dbReference type="SUPFAM" id="SSF52096">
    <property type="entry name" value="ClpP/crotonase"/>
    <property type="match status" value="1"/>
</dbReference>
<reference evidence="4 5" key="1">
    <citation type="submission" date="2017-04" db="EMBL/GenBank/DDBJ databases">
        <title>Draft genome sequence of Tuber borchii Vittad., a whitish edible truffle.</title>
        <authorList>
            <consortium name="DOE Joint Genome Institute"/>
            <person name="Murat C."/>
            <person name="Kuo A."/>
            <person name="Barry K.W."/>
            <person name="Clum A."/>
            <person name="Dockter R.B."/>
            <person name="Fauchery L."/>
            <person name="Iotti M."/>
            <person name="Kohler A."/>
            <person name="Labutti K."/>
            <person name="Lindquist E.A."/>
            <person name="Lipzen A."/>
            <person name="Ohm R.A."/>
            <person name="Wang M."/>
            <person name="Grigoriev I.V."/>
            <person name="Zambonelli A."/>
            <person name="Martin F.M."/>
        </authorList>
    </citation>
    <scope>NUCLEOTIDE SEQUENCE [LARGE SCALE GENOMIC DNA]</scope>
    <source>
        <strain evidence="4 5">Tbo3840</strain>
    </source>
</reference>
<dbReference type="Pfam" id="PF23658">
    <property type="entry name" value="PDZ_CPAF_rel"/>
    <property type="match status" value="1"/>
</dbReference>
<feature type="signal peptide" evidence="2">
    <location>
        <begin position="1"/>
        <end position="24"/>
    </location>
</feature>
<evidence type="ECO:0000256" key="1">
    <source>
        <dbReference type="SAM" id="MobiDB-lite"/>
    </source>
</evidence>
<dbReference type="InterPro" id="IPR056186">
    <property type="entry name" value="PDZ_CPAF-rel"/>
</dbReference>
<feature type="domain" description="CPAF-like PDZ" evidence="3">
    <location>
        <begin position="209"/>
        <end position="291"/>
    </location>
</feature>
<keyword evidence="5" id="KW-1185">Reference proteome</keyword>
<accession>A0A2T6ZQI3</accession>
<gene>
    <name evidence="4" type="ORF">B9Z19DRAFT_1065636</name>
</gene>
<dbReference type="STRING" id="42251.A0A2T6ZQI3"/>
<organism evidence="4 5">
    <name type="scientific">Tuber borchii</name>
    <name type="common">White truffle</name>
    <dbReference type="NCBI Taxonomy" id="42251"/>
    <lineage>
        <taxon>Eukaryota</taxon>
        <taxon>Fungi</taxon>
        <taxon>Dikarya</taxon>
        <taxon>Ascomycota</taxon>
        <taxon>Pezizomycotina</taxon>
        <taxon>Pezizomycetes</taxon>
        <taxon>Pezizales</taxon>
        <taxon>Tuberaceae</taxon>
        <taxon>Tuber</taxon>
    </lineage>
</organism>
<feature type="chain" id="PRO_5015500037" description="CPAF-like PDZ domain-containing protein" evidence="2">
    <location>
        <begin position="25"/>
        <end position="747"/>
    </location>
</feature>
<dbReference type="InterPro" id="IPR052766">
    <property type="entry name" value="S41A_metabolite_peptidase"/>
</dbReference>
<dbReference type="Proteomes" id="UP000244722">
    <property type="component" value="Unassembled WGS sequence"/>
</dbReference>
<dbReference type="PANTHER" id="PTHR37049">
    <property type="entry name" value="PEPTIDASE S41 FAMILY PROTEIN"/>
    <property type="match status" value="1"/>
</dbReference>
<feature type="region of interest" description="Disordered" evidence="1">
    <location>
        <begin position="695"/>
        <end position="733"/>
    </location>
</feature>
<dbReference type="InterPro" id="IPR029045">
    <property type="entry name" value="ClpP/crotonase-like_dom_sf"/>
</dbReference>
<proteinExistence type="predicted"/>
<evidence type="ECO:0000313" key="5">
    <source>
        <dbReference type="Proteomes" id="UP000244722"/>
    </source>
</evidence>
<dbReference type="OrthoDB" id="27214at2759"/>
<dbReference type="EMBL" id="NESQ01000144">
    <property type="protein sequence ID" value="PUU77694.1"/>
    <property type="molecule type" value="Genomic_DNA"/>
</dbReference>
<comment type="caution">
    <text evidence="4">The sequence shown here is derived from an EMBL/GenBank/DDBJ whole genome shotgun (WGS) entry which is preliminary data.</text>
</comment>
<protein>
    <recommendedName>
        <fullName evidence="3">CPAF-like PDZ domain-containing protein</fullName>
    </recommendedName>
</protein>
<sequence>MWLSSMAVSAAVTWIFSTVVSGLAAWPEVGAEGGVYIEPAPILPLEKRTTQGQDPCTYFTQNYGRITGEDWRKCILAVPFNEPFARQAVNAFRVIFDLESSTEYHENPPPELELPPFSLNATFDMIEEKINSKGYQNHWSFEYDLMVLFNRYRDGHTSLNTMCMHGYYWVHAYPIVLFEEEVKGKKVWEAWTVEKDWNAKNWQAAKLGDKLVMINDQPALEWLAQYTRMSMESFAYVDPDSRMKQMEFTVPTGLSRGMFAKRQMWDGEELSIQWANGTRRNVPWTIQFTSQMVMDGKFRFNNVESLEKLCFLNTTEMEKLILPQPPPRARRRSEVTRLGEILIEKSAPVLERRSIDIRKRQEPVVVERPNGYPPARISGPEFAVESFILRSDPETAIIRFGTFKEQNQNTFKEFSKDFQNFIAEELVSLKKDGIKRLMIDVSHNGGGQAVLPYDVLNQLFPEEQKFSSMNIRWSPTTWALVQNMDNGKYMDYYKDENMKDFKSKEQWLGPLFRDGGWYSPKWKQDFEQYAQEASSIDLNHTGPQPFETENIIAASLEEHGVRAVVYGGRPNSKTPMQTVGGTKGGKMIDMEQIYQSLAKAVSDKRYTDLPPSVWMPPPMPIRVLKGSLNLENKFRDGIDIPLQYLYTPACRKIGFNKDMFVDIMVLWEKAREVMWDEDGKPIKCVDYSTQIEQIRAQDRAKQQKTQAQAYPRPRTQQGPPQGSQQARAVNISRTYARHSYMAYRKRK</sequence>
<evidence type="ECO:0000259" key="3">
    <source>
        <dbReference type="Pfam" id="PF23658"/>
    </source>
</evidence>
<dbReference type="AlphaFoldDB" id="A0A2T6ZQI3"/>
<keyword evidence="2" id="KW-0732">Signal</keyword>
<dbReference type="PANTHER" id="PTHR37049:SF4">
    <property type="entry name" value="RHODANESE DOMAIN-CONTAINING PROTEIN"/>
    <property type="match status" value="1"/>
</dbReference>
<evidence type="ECO:0000313" key="4">
    <source>
        <dbReference type="EMBL" id="PUU77694.1"/>
    </source>
</evidence>
<name>A0A2T6ZQI3_TUBBO</name>
<evidence type="ECO:0000256" key="2">
    <source>
        <dbReference type="SAM" id="SignalP"/>
    </source>
</evidence>
<dbReference type="Gene3D" id="3.90.226.10">
    <property type="entry name" value="2-enoyl-CoA Hydratase, Chain A, domain 1"/>
    <property type="match status" value="1"/>
</dbReference>